<feature type="compositionally biased region" description="Gly residues" evidence="1">
    <location>
        <begin position="237"/>
        <end position="259"/>
    </location>
</feature>
<accession>T0ZP42</accession>
<feature type="compositionally biased region" description="Basic and acidic residues" evidence="1">
    <location>
        <begin position="227"/>
        <end position="236"/>
    </location>
</feature>
<dbReference type="AlphaFoldDB" id="T0ZP42"/>
<feature type="region of interest" description="Disordered" evidence="1">
    <location>
        <begin position="152"/>
        <end position="174"/>
    </location>
</feature>
<evidence type="ECO:0000313" key="2">
    <source>
        <dbReference type="EMBL" id="EQD30484.1"/>
    </source>
</evidence>
<comment type="caution">
    <text evidence="2">The sequence shown here is derived from an EMBL/GenBank/DDBJ whole genome shotgun (WGS) entry which is preliminary data.</text>
</comment>
<sequence length="259" mass="28776">ATVSRVRGRTFPYQRRPRSPFPWHEYEWGLRRESENVADLVRGLVDLHTARFSQPLLPRPRGGRPPVPLSDLLRALLWQSYRSLPNRGAEADLRLMGPRLGVRQAFCYKVVEKAYSDPRVVRALGELLALTNLPVLGREEVFSPDGSGFPTSVKQHYASARSRQRGAEREEAGLLPPPVGHHDWVYNVAMVGVRYKLIAGWASWTDHTQGELSAFPEVFRQTRELHPGIAQDDRGRGLLGPVGGGDAARGRGGGADPPP</sequence>
<evidence type="ECO:0000256" key="1">
    <source>
        <dbReference type="SAM" id="MobiDB-lite"/>
    </source>
</evidence>
<gene>
    <name evidence="2" type="ORF">B1B_18376</name>
</gene>
<name>T0ZP42_9ZZZZ</name>
<proteinExistence type="predicted"/>
<feature type="non-terminal residue" evidence="2">
    <location>
        <position position="1"/>
    </location>
</feature>
<reference evidence="2" key="2">
    <citation type="journal article" date="2014" name="ISME J.">
        <title>Microbial stratification in low pH oxic and suboxic macroscopic growths along an acid mine drainage.</title>
        <authorList>
            <person name="Mendez-Garcia C."/>
            <person name="Mesa V."/>
            <person name="Sprenger R.R."/>
            <person name="Richter M."/>
            <person name="Diez M.S."/>
            <person name="Solano J."/>
            <person name="Bargiela R."/>
            <person name="Golyshina O.V."/>
            <person name="Manteca A."/>
            <person name="Ramos J.L."/>
            <person name="Gallego J.R."/>
            <person name="Llorente I."/>
            <person name="Martins Dos Santos V.A."/>
            <person name="Jensen O.N."/>
            <person name="Pelaez A.I."/>
            <person name="Sanchez J."/>
            <person name="Ferrer M."/>
        </authorList>
    </citation>
    <scope>NUCLEOTIDE SEQUENCE</scope>
</reference>
<organism evidence="2">
    <name type="scientific">mine drainage metagenome</name>
    <dbReference type="NCBI Taxonomy" id="410659"/>
    <lineage>
        <taxon>unclassified sequences</taxon>
        <taxon>metagenomes</taxon>
        <taxon>ecological metagenomes</taxon>
    </lineage>
</organism>
<protein>
    <submittedName>
        <fullName evidence="2">Uncharacterized protein</fullName>
    </submittedName>
</protein>
<feature type="region of interest" description="Disordered" evidence="1">
    <location>
        <begin position="227"/>
        <end position="259"/>
    </location>
</feature>
<reference evidence="2" key="1">
    <citation type="submission" date="2013-08" db="EMBL/GenBank/DDBJ databases">
        <authorList>
            <person name="Mendez C."/>
            <person name="Richter M."/>
            <person name="Ferrer M."/>
            <person name="Sanchez J."/>
        </authorList>
    </citation>
    <scope>NUCLEOTIDE SEQUENCE</scope>
</reference>
<dbReference type="EMBL" id="AUZY01012304">
    <property type="protein sequence ID" value="EQD30484.1"/>
    <property type="molecule type" value="Genomic_DNA"/>
</dbReference>